<dbReference type="Pfam" id="PF00583">
    <property type="entry name" value="Acetyltransf_1"/>
    <property type="match status" value="1"/>
</dbReference>
<evidence type="ECO:0000259" key="1">
    <source>
        <dbReference type="PROSITE" id="PS51186"/>
    </source>
</evidence>
<keyword evidence="2" id="KW-0808">Transferase</keyword>
<dbReference type="RefSeq" id="WP_076529633.1">
    <property type="nucleotide sequence ID" value="NZ_BMEH01000002.1"/>
</dbReference>
<dbReference type="InterPro" id="IPR000182">
    <property type="entry name" value="GNAT_dom"/>
</dbReference>
<dbReference type="STRING" id="1086013.SAMN05421774_102454"/>
<dbReference type="Proteomes" id="UP000186141">
    <property type="component" value="Unassembled WGS sequence"/>
</dbReference>
<sequence>MIRLAAPGDEAALTGFLSRHLETSMFLYGNLESQGLAASTHPHATRFVLDEQDGVVRAVLGLSNNGFLMCQAPQLAPVQARAMARLLGGRTAAGMTGDDAQVATFLEAVMPAPQLDTVEPLFTLDLCRLPPVAATIRPPDRSELALLTGWFAAYMQETQTGVTSGAAERARDAIQGGPVRLLLRDGQPVAMAGINAAAGDAVQVGGVYTPPQLRGQGFAGQVVAALLAERRRAGATRALLFAASDAAARAYLRIGFARIGRYRMALWRPPAVIGEAAG</sequence>
<reference evidence="2 3" key="1">
    <citation type="submission" date="2017-01" db="EMBL/GenBank/DDBJ databases">
        <authorList>
            <person name="Mah S.A."/>
            <person name="Swanson W.J."/>
            <person name="Moy G.W."/>
            <person name="Vacquier V.D."/>
        </authorList>
    </citation>
    <scope>NUCLEOTIDE SEQUENCE [LARGE SCALE GENOMIC DNA]</scope>
    <source>
        <strain evidence="2 3">DSM 26375</strain>
    </source>
</reference>
<evidence type="ECO:0000313" key="3">
    <source>
        <dbReference type="Proteomes" id="UP000186141"/>
    </source>
</evidence>
<gene>
    <name evidence="2" type="ORF">SAMN05421774_102454</name>
</gene>
<dbReference type="GO" id="GO:0016747">
    <property type="term" value="F:acyltransferase activity, transferring groups other than amino-acyl groups"/>
    <property type="evidence" value="ECO:0007669"/>
    <property type="project" value="InterPro"/>
</dbReference>
<name>A0A1N7M6D2_9RHOB</name>
<dbReference type="EMBL" id="FTOT01000002">
    <property type="protein sequence ID" value="SIS81686.1"/>
    <property type="molecule type" value="Genomic_DNA"/>
</dbReference>
<proteinExistence type="predicted"/>
<dbReference type="OrthoDB" id="7365268at2"/>
<organism evidence="2 3">
    <name type="scientific">Gemmobacter megaterium</name>
    <dbReference type="NCBI Taxonomy" id="1086013"/>
    <lineage>
        <taxon>Bacteria</taxon>
        <taxon>Pseudomonadati</taxon>
        <taxon>Pseudomonadota</taxon>
        <taxon>Alphaproteobacteria</taxon>
        <taxon>Rhodobacterales</taxon>
        <taxon>Paracoccaceae</taxon>
        <taxon>Gemmobacter</taxon>
    </lineage>
</organism>
<feature type="domain" description="N-acetyltransferase" evidence="1">
    <location>
        <begin position="134"/>
        <end position="278"/>
    </location>
</feature>
<accession>A0A1N7M6D2</accession>
<dbReference type="Gene3D" id="3.40.630.30">
    <property type="match status" value="1"/>
</dbReference>
<dbReference type="InterPro" id="IPR016181">
    <property type="entry name" value="Acyl_CoA_acyltransferase"/>
</dbReference>
<evidence type="ECO:0000313" key="2">
    <source>
        <dbReference type="EMBL" id="SIS81686.1"/>
    </source>
</evidence>
<dbReference type="AlphaFoldDB" id="A0A1N7M6D2"/>
<keyword evidence="3" id="KW-1185">Reference proteome</keyword>
<protein>
    <submittedName>
        <fullName evidence="2">Acetyltransferase (GNAT) family protein</fullName>
    </submittedName>
</protein>
<dbReference type="PROSITE" id="PS51186">
    <property type="entry name" value="GNAT"/>
    <property type="match status" value="1"/>
</dbReference>
<dbReference type="SUPFAM" id="SSF55729">
    <property type="entry name" value="Acyl-CoA N-acyltransferases (Nat)"/>
    <property type="match status" value="1"/>
</dbReference>